<reference evidence="1" key="2">
    <citation type="journal article" date="2015" name="Data Brief">
        <title>Shoot transcriptome of the giant reed, Arundo donax.</title>
        <authorList>
            <person name="Barrero R.A."/>
            <person name="Guerrero F.D."/>
            <person name="Moolhuijzen P."/>
            <person name="Goolsby J.A."/>
            <person name="Tidwell J."/>
            <person name="Bellgard S.E."/>
            <person name="Bellgard M.I."/>
        </authorList>
    </citation>
    <scope>NUCLEOTIDE SEQUENCE</scope>
    <source>
        <tissue evidence="1">Shoot tissue taken approximately 20 cm above the soil surface</tissue>
    </source>
</reference>
<sequence>MPSSLAEAFWPSCAPTFQPSICSPPCLYLLPVNLMQVGNLSIIPLCSTINQEL</sequence>
<proteinExistence type="predicted"/>
<dbReference type="EMBL" id="GBRH01253211">
    <property type="protein sequence ID" value="JAD44684.1"/>
    <property type="molecule type" value="Transcribed_RNA"/>
</dbReference>
<name>A0A0A8ZZ66_ARUDO</name>
<evidence type="ECO:0000313" key="1">
    <source>
        <dbReference type="EMBL" id="JAD44684.1"/>
    </source>
</evidence>
<organism evidence="1">
    <name type="scientific">Arundo donax</name>
    <name type="common">Giant reed</name>
    <name type="synonym">Donax arundinaceus</name>
    <dbReference type="NCBI Taxonomy" id="35708"/>
    <lineage>
        <taxon>Eukaryota</taxon>
        <taxon>Viridiplantae</taxon>
        <taxon>Streptophyta</taxon>
        <taxon>Embryophyta</taxon>
        <taxon>Tracheophyta</taxon>
        <taxon>Spermatophyta</taxon>
        <taxon>Magnoliopsida</taxon>
        <taxon>Liliopsida</taxon>
        <taxon>Poales</taxon>
        <taxon>Poaceae</taxon>
        <taxon>PACMAD clade</taxon>
        <taxon>Arundinoideae</taxon>
        <taxon>Arundineae</taxon>
        <taxon>Arundo</taxon>
    </lineage>
</organism>
<protein>
    <submittedName>
        <fullName evidence="1">Uncharacterized protein</fullName>
    </submittedName>
</protein>
<reference evidence="1" key="1">
    <citation type="submission" date="2014-09" db="EMBL/GenBank/DDBJ databases">
        <authorList>
            <person name="Magalhaes I.L.F."/>
            <person name="Oliveira U."/>
            <person name="Santos F.R."/>
            <person name="Vidigal T.H.D.A."/>
            <person name="Brescovit A.D."/>
            <person name="Santos A.J."/>
        </authorList>
    </citation>
    <scope>NUCLEOTIDE SEQUENCE</scope>
    <source>
        <tissue evidence="1">Shoot tissue taken approximately 20 cm above the soil surface</tissue>
    </source>
</reference>
<dbReference type="AlphaFoldDB" id="A0A0A8ZZ66"/>
<accession>A0A0A8ZZ66</accession>